<reference evidence="4" key="1">
    <citation type="journal article" date="2019" name="Sci. Rep.">
        <title>Draft genome of Tanacetum cinerariifolium, the natural source of mosquito coil.</title>
        <authorList>
            <person name="Yamashiro T."/>
            <person name="Shiraishi A."/>
            <person name="Satake H."/>
            <person name="Nakayama K."/>
        </authorList>
    </citation>
    <scope>NUCLEOTIDE SEQUENCE</scope>
</reference>
<dbReference type="GO" id="GO:0016787">
    <property type="term" value="F:hydrolase activity"/>
    <property type="evidence" value="ECO:0007669"/>
    <property type="project" value="UniProtKB-KW"/>
</dbReference>
<feature type="non-terminal residue" evidence="4">
    <location>
        <position position="285"/>
    </location>
</feature>
<dbReference type="SUPFAM" id="SSF53098">
    <property type="entry name" value="Ribonuclease H-like"/>
    <property type="match status" value="1"/>
</dbReference>
<dbReference type="Pfam" id="PF07727">
    <property type="entry name" value="RVT_2"/>
    <property type="match status" value="1"/>
</dbReference>
<dbReference type="GO" id="GO:0003676">
    <property type="term" value="F:nucleic acid binding"/>
    <property type="evidence" value="ECO:0007669"/>
    <property type="project" value="InterPro"/>
</dbReference>
<organism evidence="4">
    <name type="scientific">Tanacetum cinerariifolium</name>
    <name type="common">Dalmatian daisy</name>
    <name type="synonym">Chrysanthemum cinerariifolium</name>
    <dbReference type="NCBI Taxonomy" id="118510"/>
    <lineage>
        <taxon>Eukaryota</taxon>
        <taxon>Viridiplantae</taxon>
        <taxon>Streptophyta</taxon>
        <taxon>Embryophyta</taxon>
        <taxon>Tracheophyta</taxon>
        <taxon>Spermatophyta</taxon>
        <taxon>Magnoliopsida</taxon>
        <taxon>eudicotyledons</taxon>
        <taxon>Gunneridae</taxon>
        <taxon>Pentapetalae</taxon>
        <taxon>asterids</taxon>
        <taxon>campanulids</taxon>
        <taxon>Asterales</taxon>
        <taxon>Asteraceae</taxon>
        <taxon>Asteroideae</taxon>
        <taxon>Anthemideae</taxon>
        <taxon>Anthemidinae</taxon>
        <taxon>Tanacetum</taxon>
    </lineage>
</organism>
<accession>A0A699GZ92</accession>
<sequence>MSINRENYILFIVDEYSRYTWVCFLRKKSQADEVITSFIKMVENQNDFKVKQIRNEFRNFKLESFCNEKGTSENFSSLYTSEQNGMVKIKNKTLIKATRIMLNGLILSKHLWNEAVIIACYTHKRSIIVKRHNKSHYEIFKEMIHDINYFHVFGCHVFTHNYKDHLGQFDAMVDDGFRWNKKDKLETVIKNKARLVAQGYNQEEGIDYDETFAPVTIWKLPIFLAFATYINFRVCQMDVKSAFLNGKIKEEVYVKQPLGFESSEFLDYDCKLDKALYGLKQALKA</sequence>
<dbReference type="InterPro" id="IPR001584">
    <property type="entry name" value="Integrase_cat-core"/>
</dbReference>
<keyword evidence="1" id="KW-0479">Metal-binding</keyword>
<dbReference type="EMBL" id="BKCJ010074953">
    <property type="protein sequence ID" value="GEW80861.1"/>
    <property type="molecule type" value="Genomic_DNA"/>
</dbReference>
<comment type="caution">
    <text evidence="4">The sequence shown here is derived from an EMBL/GenBank/DDBJ whole genome shotgun (WGS) entry which is preliminary data.</text>
</comment>
<keyword evidence="2" id="KW-0378">Hydrolase</keyword>
<feature type="domain" description="Integrase catalytic" evidence="3">
    <location>
        <begin position="1"/>
        <end position="144"/>
    </location>
</feature>
<evidence type="ECO:0000259" key="3">
    <source>
        <dbReference type="PROSITE" id="PS50994"/>
    </source>
</evidence>
<name>A0A699GZ92_TANCI</name>
<dbReference type="InterPro" id="IPR013103">
    <property type="entry name" value="RVT_2"/>
</dbReference>
<evidence type="ECO:0000256" key="1">
    <source>
        <dbReference type="ARBA" id="ARBA00022723"/>
    </source>
</evidence>
<dbReference type="InterPro" id="IPR012337">
    <property type="entry name" value="RNaseH-like_sf"/>
</dbReference>
<dbReference type="Gene3D" id="3.30.420.10">
    <property type="entry name" value="Ribonuclease H-like superfamily/Ribonuclease H"/>
    <property type="match status" value="1"/>
</dbReference>
<evidence type="ECO:0000256" key="2">
    <source>
        <dbReference type="ARBA" id="ARBA00022801"/>
    </source>
</evidence>
<dbReference type="GO" id="GO:0015074">
    <property type="term" value="P:DNA integration"/>
    <property type="evidence" value="ECO:0007669"/>
    <property type="project" value="InterPro"/>
</dbReference>
<dbReference type="PANTHER" id="PTHR42648">
    <property type="entry name" value="TRANSPOSASE, PUTATIVE-RELATED"/>
    <property type="match status" value="1"/>
</dbReference>
<evidence type="ECO:0000313" key="4">
    <source>
        <dbReference type="EMBL" id="GEW80861.1"/>
    </source>
</evidence>
<protein>
    <submittedName>
        <fullName evidence="4">Retrovirus-related Pol polyprotein from transposon TNT 1-94</fullName>
    </submittedName>
</protein>
<dbReference type="GO" id="GO:0046872">
    <property type="term" value="F:metal ion binding"/>
    <property type="evidence" value="ECO:0007669"/>
    <property type="project" value="UniProtKB-KW"/>
</dbReference>
<gene>
    <name evidence="4" type="ORF">Tci_252837</name>
</gene>
<dbReference type="PROSITE" id="PS50994">
    <property type="entry name" value="INTEGRASE"/>
    <property type="match status" value="1"/>
</dbReference>
<dbReference type="InterPro" id="IPR039537">
    <property type="entry name" value="Retrotran_Ty1/copia-like"/>
</dbReference>
<dbReference type="PANTHER" id="PTHR42648:SF32">
    <property type="entry name" value="RIBONUCLEASE H-LIKE DOMAIN, GAG-PRE-INTEGRASE DOMAIN PROTEIN-RELATED"/>
    <property type="match status" value="1"/>
</dbReference>
<dbReference type="InterPro" id="IPR036397">
    <property type="entry name" value="RNaseH_sf"/>
</dbReference>
<dbReference type="AlphaFoldDB" id="A0A699GZ92"/>
<proteinExistence type="predicted"/>